<evidence type="ECO:0000313" key="3">
    <source>
        <dbReference type="Proteomes" id="UP000032503"/>
    </source>
</evidence>
<feature type="region of interest" description="Disordered" evidence="1">
    <location>
        <begin position="247"/>
        <end position="276"/>
    </location>
</feature>
<dbReference type="RefSeq" id="WP_044442409.1">
    <property type="nucleotide sequence ID" value="NZ_JYFC01000006.1"/>
</dbReference>
<keyword evidence="3" id="KW-1185">Reference proteome</keyword>
<protein>
    <recommendedName>
        <fullName evidence="4">Tetratricopeptide repeat-containing protein</fullName>
    </recommendedName>
</protein>
<name>A0ABR5CD02_9MICO</name>
<sequence>MNSPETDWDVAAREGRWDDVGRLIDGAFFATFVEDAESVHRALSQAPASWLNANPRYLNARALADAVARGFRIVDDEAGKIFANWVASQESPATRDILGVKTSRMRSLLAIGRFAEAEAIGDTILSTIDAGEELDGLHDVLPPVFIFTGSTKLLARGPDEAIPYFEEAHRWSLGWGVHPLEPYVRNYVALGHALSFNYRRAAANITDWAGTRRADVGSATYHHETVGILARALIALGALDEQAVRRTRLADDDSDGPRSRVPPSPPGHPVAGTTEWASGHVPLAHRHFRGKSWP</sequence>
<dbReference type="Proteomes" id="UP000032503">
    <property type="component" value="Unassembled WGS sequence"/>
</dbReference>
<reference evidence="2 3" key="1">
    <citation type="journal article" date="2001" name="Int. J. Syst. Evol. Microbiol.">
        <title>Agreia bicolorata gen. nov., sp. nov., to accommodate actinobacteria isolated from narrow reed grass infected by the nematode Heteroanguina graminophila.</title>
        <authorList>
            <person name="Evtushenko L.I."/>
            <person name="Dorofeeva L.V."/>
            <person name="Dobrovolskaya T.G."/>
            <person name="Streshinskaya G.M."/>
            <person name="Subbotin S.A."/>
            <person name="Tiedje J.M."/>
        </authorList>
    </citation>
    <scope>NUCLEOTIDE SEQUENCE [LARGE SCALE GENOMIC DNA]</scope>
    <source>
        <strain evidence="2 3">VKM Ac-1804</strain>
    </source>
</reference>
<evidence type="ECO:0000256" key="1">
    <source>
        <dbReference type="SAM" id="MobiDB-lite"/>
    </source>
</evidence>
<evidence type="ECO:0008006" key="4">
    <source>
        <dbReference type="Google" id="ProtNLM"/>
    </source>
</evidence>
<feature type="compositionally biased region" description="Basic and acidic residues" evidence="1">
    <location>
        <begin position="247"/>
        <end position="258"/>
    </location>
</feature>
<dbReference type="EMBL" id="JYFC01000006">
    <property type="protein sequence ID" value="KJC63522.1"/>
    <property type="molecule type" value="Genomic_DNA"/>
</dbReference>
<accession>A0ABR5CD02</accession>
<gene>
    <name evidence="2" type="ORF">TZ00_13205</name>
</gene>
<evidence type="ECO:0000313" key="2">
    <source>
        <dbReference type="EMBL" id="KJC63522.1"/>
    </source>
</evidence>
<proteinExistence type="predicted"/>
<comment type="caution">
    <text evidence="2">The sequence shown here is derived from an EMBL/GenBank/DDBJ whole genome shotgun (WGS) entry which is preliminary data.</text>
</comment>
<organism evidence="2 3">
    <name type="scientific">Agreia bicolorata</name>
    <dbReference type="NCBI Taxonomy" id="110935"/>
    <lineage>
        <taxon>Bacteria</taxon>
        <taxon>Bacillati</taxon>
        <taxon>Actinomycetota</taxon>
        <taxon>Actinomycetes</taxon>
        <taxon>Micrococcales</taxon>
        <taxon>Microbacteriaceae</taxon>
        <taxon>Agreia</taxon>
    </lineage>
</organism>